<protein>
    <recommendedName>
        <fullName evidence="2">DUF1492 domain-containing protein</fullName>
    </recommendedName>
</protein>
<sequence>MDTREYLNQIQRYDKIRRNKLEELEYLESLAQGIKSFSYDSERVQTSGPCDKIGETVAKIVDLKNDIIETTNKCLEVRIEVTKTIDSVTNSVFYDILFKRYAEGKSLDVIADEVGYSYQRTKELHLSAIAAVKKIKGFES</sequence>
<organism evidence="1">
    <name type="scientific">Siphoviridae sp. ctkyp1</name>
    <dbReference type="NCBI Taxonomy" id="2825646"/>
    <lineage>
        <taxon>Viruses</taxon>
        <taxon>Duplodnaviria</taxon>
        <taxon>Heunggongvirae</taxon>
        <taxon>Uroviricota</taxon>
        <taxon>Caudoviricetes</taxon>
    </lineage>
</organism>
<proteinExistence type="predicted"/>
<accession>A0A8S5P3Q8</accession>
<evidence type="ECO:0000313" key="1">
    <source>
        <dbReference type="EMBL" id="DAE01718.1"/>
    </source>
</evidence>
<evidence type="ECO:0008006" key="2">
    <source>
        <dbReference type="Google" id="ProtNLM"/>
    </source>
</evidence>
<dbReference type="EMBL" id="BK015328">
    <property type="protein sequence ID" value="DAE01718.1"/>
    <property type="molecule type" value="Genomic_DNA"/>
</dbReference>
<name>A0A8S5P3Q8_9CAUD</name>
<reference evidence="1" key="1">
    <citation type="journal article" date="2021" name="Proc. Natl. Acad. Sci. U.S.A.">
        <title>A Catalog of Tens of Thousands of Viruses from Human Metagenomes Reveals Hidden Associations with Chronic Diseases.</title>
        <authorList>
            <person name="Tisza M.J."/>
            <person name="Buck C.B."/>
        </authorList>
    </citation>
    <scope>NUCLEOTIDE SEQUENCE</scope>
    <source>
        <strain evidence="1">Ctkyp1</strain>
    </source>
</reference>